<reference evidence="1" key="1">
    <citation type="submission" date="2022-08" db="EMBL/GenBank/DDBJ databases">
        <title>Genome Sequence of Lecanicillium fungicola.</title>
        <authorList>
            <person name="Buettner E."/>
        </authorList>
    </citation>
    <scope>NUCLEOTIDE SEQUENCE</scope>
    <source>
        <strain evidence="1">Babe33</strain>
    </source>
</reference>
<evidence type="ECO:0000313" key="2">
    <source>
        <dbReference type="Proteomes" id="UP001143910"/>
    </source>
</evidence>
<accession>A0ACC1N6Z1</accession>
<name>A0ACC1N6Z1_9HYPO</name>
<gene>
    <name evidence="1" type="ORF">NQ176_g5956</name>
</gene>
<protein>
    <submittedName>
        <fullName evidence="1">Uncharacterized protein</fullName>
    </submittedName>
</protein>
<dbReference type="Proteomes" id="UP001143910">
    <property type="component" value="Unassembled WGS sequence"/>
</dbReference>
<evidence type="ECO:0000313" key="1">
    <source>
        <dbReference type="EMBL" id="KAJ2974626.1"/>
    </source>
</evidence>
<organism evidence="1 2">
    <name type="scientific">Zarea fungicola</name>
    <dbReference type="NCBI Taxonomy" id="93591"/>
    <lineage>
        <taxon>Eukaryota</taxon>
        <taxon>Fungi</taxon>
        <taxon>Dikarya</taxon>
        <taxon>Ascomycota</taxon>
        <taxon>Pezizomycotina</taxon>
        <taxon>Sordariomycetes</taxon>
        <taxon>Hypocreomycetidae</taxon>
        <taxon>Hypocreales</taxon>
        <taxon>Cordycipitaceae</taxon>
        <taxon>Zarea</taxon>
    </lineage>
</organism>
<sequence>MRFALALSLAALGTAFVLPATQSRDSILSKAELADLAALPAFPQPLISTHKNTSDARTTQLVERAGLQQNKLYQISGWAFYIGSYILDYYSGTSWEFPSDAISITYIADQVASDIRAHPGYGNLINSVGGGWSYFITLAQGYTFNNIPYSVIWGTVTLAIQGAHDWVLYDNAFTFTMQDSNHREIFTLQVFPTNHGSLAQQHDEF</sequence>
<proteinExistence type="predicted"/>
<comment type="caution">
    <text evidence="1">The sequence shown here is derived from an EMBL/GenBank/DDBJ whole genome shotgun (WGS) entry which is preliminary data.</text>
</comment>
<dbReference type="EMBL" id="JANJQO010000805">
    <property type="protein sequence ID" value="KAJ2974626.1"/>
    <property type="molecule type" value="Genomic_DNA"/>
</dbReference>
<keyword evidence="2" id="KW-1185">Reference proteome</keyword>